<comment type="similarity">
    <text evidence="1">Belongs to the UPF0342 family.</text>
</comment>
<gene>
    <name evidence="2" type="ORF">NCTC5386_01079</name>
</gene>
<dbReference type="InterPro" id="IPR010368">
    <property type="entry name" value="Com_YlbF"/>
</dbReference>
<evidence type="ECO:0000313" key="2">
    <source>
        <dbReference type="EMBL" id="VTS13743.1"/>
    </source>
</evidence>
<dbReference type="Pfam" id="PF06133">
    <property type="entry name" value="Com_YlbF"/>
    <property type="match status" value="1"/>
</dbReference>
<name>A0A4U9XKE5_9STRE</name>
<dbReference type="AlphaFoldDB" id="A0A4U9XKE5"/>
<dbReference type="Gene3D" id="1.20.1500.10">
    <property type="entry name" value="YheA/YmcA-like"/>
    <property type="match status" value="1"/>
</dbReference>
<organism evidence="2 3">
    <name type="scientific">Streptococcus pseudoporcinus</name>
    <dbReference type="NCBI Taxonomy" id="361101"/>
    <lineage>
        <taxon>Bacteria</taxon>
        <taxon>Bacillati</taxon>
        <taxon>Bacillota</taxon>
        <taxon>Bacilli</taxon>
        <taxon>Lactobacillales</taxon>
        <taxon>Streptococcaceae</taxon>
        <taxon>Streptococcus</taxon>
    </lineage>
</organism>
<dbReference type="InterPro" id="IPR023378">
    <property type="entry name" value="YheA/YmcA-like_dom_sf"/>
</dbReference>
<protein>
    <recommendedName>
        <fullName evidence="1">UPF0342 protein NCTC5386_01079</fullName>
    </recommendedName>
</protein>
<accession>A0A4U9XKE5</accession>
<evidence type="ECO:0000313" key="3">
    <source>
        <dbReference type="Proteomes" id="UP000394068"/>
    </source>
</evidence>
<dbReference type="HAMAP" id="MF_01526">
    <property type="entry name" value="UPF0342"/>
    <property type="match status" value="1"/>
</dbReference>
<dbReference type="EMBL" id="CABEHT010000001">
    <property type="protein sequence ID" value="VTS13743.1"/>
    <property type="molecule type" value="Genomic_DNA"/>
</dbReference>
<proteinExistence type="inferred from homology"/>
<dbReference type="NCBIfam" id="NF010209">
    <property type="entry name" value="PRK13676.1-1"/>
    <property type="match status" value="1"/>
</dbReference>
<evidence type="ECO:0000256" key="1">
    <source>
        <dbReference type="HAMAP-Rule" id="MF_01526"/>
    </source>
</evidence>
<dbReference type="SUPFAM" id="SSF158622">
    <property type="entry name" value="YheA/YmcA-like"/>
    <property type="match status" value="1"/>
</dbReference>
<dbReference type="RefSeq" id="WP_077322697.1">
    <property type="nucleotide sequence ID" value="NZ_CABEHT010000001.1"/>
</dbReference>
<dbReference type="Proteomes" id="UP000394068">
    <property type="component" value="Unassembled WGS sequence"/>
</dbReference>
<sequence>MSQEIYDYANKLERALRHLPEYKNVEAAKSAIKEDGEASQLFDQFVAMQEKLQGMMQAGQMPTAEEQSDIEELSKKIESNAFLKAYFDAQQSLSVYVSDVERIVFKPLKDLI</sequence>
<reference evidence="2 3" key="1">
    <citation type="submission" date="2019-05" db="EMBL/GenBank/DDBJ databases">
        <authorList>
            <consortium name="Pathogen Informatics"/>
        </authorList>
    </citation>
    <scope>NUCLEOTIDE SEQUENCE [LARGE SCALE GENOMIC DNA]</scope>
    <source>
        <strain evidence="2 3">NCTC5386</strain>
    </source>
</reference>